<protein>
    <recommendedName>
        <fullName evidence="1">pyridoxal kinase</fullName>
        <ecNumber evidence="1">2.7.1.35</ecNumber>
    </recommendedName>
</protein>
<evidence type="ECO:0000256" key="1">
    <source>
        <dbReference type="ARBA" id="ARBA00012104"/>
    </source>
</evidence>
<reference evidence="7 8" key="1">
    <citation type="submission" date="2019-06" db="EMBL/GenBank/DDBJ databases">
        <title>Sequencing the genomes of 1000 actinobacteria strains.</title>
        <authorList>
            <person name="Klenk H.-P."/>
        </authorList>
    </citation>
    <scope>NUCLEOTIDE SEQUENCE [LARGE SCALE GENOMIC DNA]</scope>
    <source>
        <strain evidence="7 8">DSM 21776</strain>
    </source>
</reference>
<dbReference type="EMBL" id="VFQF01000003">
    <property type="protein sequence ID" value="TQN44703.1"/>
    <property type="molecule type" value="Genomic_DNA"/>
</dbReference>
<proteinExistence type="predicted"/>
<dbReference type="PANTHER" id="PTHR10534">
    <property type="entry name" value="PYRIDOXAL KINASE"/>
    <property type="match status" value="1"/>
</dbReference>
<gene>
    <name evidence="7" type="ORF">FHX52_3923</name>
</gene>
<dbReference type="EC" id="2.7.1.35" evidence="1"/>
<dbReference type="AlphaFoldDB" id="A0A543PKV6"/>
<name>A0A543PKV6_9MICO</name>
<comment type="caution">
    <text evidence="7">The sequence shown here is derived from an EMBL/GenBank/DDBJ whole genome shotgun (WGS) entry which is preliminary data.</text>
</comment>
<feature type="domain" description="Pyridoxamine kinase/Phosphomethylpyrimidine kinase" evidence="6">
    <location>
        <begin position="76"/>
        <end position="248"/>
    </location>
</feature>
<dbReference type="GO" id="GO:0005524">
    <property type="term" value="F:ATP binding"/>
    <property type="evidence" value="ECO:0007669"/>
    <property type="project" value="UniProtKB-KW"/>
</dbReference>
<dbReference type="Pfam" id="PF08543">
    <property type="entry name" value="Phos_pyr_kin"/>
    <property type="match status" value="1"/>
</dbReference>
<keyword evidence="4 7" id="KW-0418">Kinase</keyword>
<evidence type="ECO:0000259" key="6">
    <source>
        <dbReference type="Pfam" id="PF08543"/>
    </source>
</evidence>
<dbReference type="GO" id="GO:0009443">
    <property type="term" value="P:pyridoxal 5'-phosphate salvage"/>
    <property type="evidence" value="ECO:0007669"/>
    <property type="project" value="InterPro"/>
</dbReference>
<dbReference type="CDD" id="cd01173">
    <property type="entry name" value="pyridoxal_pyridoxamine_kinase"/>
    <property type="match status" value="1"/>
</dbReference>
<evidence type="ECO:0000313" key="7">
    <source>
        <dbReference type="EMBL" id="TQN44703.1"/>
    </source>
</evidence>
<evidence type="ECO:0000256" key="4">
    <source>
        <dbReference type="ARBA" id="ARBA00022777"/>
    </source>
</evidence>
<dbReference type="NCBIfam" id="NF004398">
    <property type="entry name" value="PRK05756.1"/>
    <property type="match status" value="1"/>
</dbReference>
<dbReference type="GO" id="GO:0005829">
    <property type="term" value="C:cytosol"/>
    <property type="evidence" value="ECO:0007669"/>
    <property type="project" value="TreeGrafter"/>
</dbReference>
<keyword evidence="3" id="KW-0547">Nucleotide-binding</keyword>
<dbReference type="InterPro" id="IPR029056">
    <property type="entry name" value="Ribokinase-like"/>
</dbReference>
<dbReference type="GO" id="GO:0008478">
    <property type="term" value="F:pyridoxal kinase activity"/>
    <property type="evidence" value="ECO:0007669"/>
    <property type="project" value="UniProtKB-EC"/>
</dbReference>
<dbReference type="InterPro" id="IPR004625">
    <property type="entry name" value="PyrdxlKinase"/>
</dbReference>
<dbReference type="PANTHER" id="PTHR10534:SF2">
    <property type="entry name" value="PYRIDOXAL KINASE"/>
    <property type="match status" value="1"/>
</dbReference>
<accession>A0A543PKV6</accession>
<dbReference type="SUPFAM" id="SSF53613">
    <property type="entry name" value="Ribokinase-like"/>
    <property type="match status" value="1"/>
</dbReference>
<evidence type="ECO:0000313" key="8">
    <source>
        <dbReference type="Proteomes" id="UP000320085"/>
    </source>
</evidence>
<dbReference type="InterPro" id="IPR013749">
    <property type="entry name" value="PM/HMP-P_kinase-1"/>
</dbReference>
<evidence type="ECO:0000256" key="5">
    <source>
        <dbReference type="ARBA" id="ARBA00022840"/>
    </source>
</evidence>
<dbReference type="Gene3D" id="3.40.1190.20">
    <property type="match status" value="1"/>
</dbReference>
<keyword evidence="2" id="KW-0808">Transferase</keyword>
<keyword evidence="5" id="KW-0067">ATP-binding</keyword>
<dbReference type="NCBIfam" id="TIGR00687">
    <property type="entry name" value="pyridox_kin"/>
    <property type="match status" value="1"/>
</dbReference>
<organism evidence="7 8">
    <name type="scientific">Humibacillus xanthopallidus</name>
    <dbReference type="NCBI Taxonomy" id="412689"/>
    <lineage>
        <taxon>Bacteria</taxon>
        <taxon>Bacillati</taxon>
        <taxon>Actinomycetota</taxon>
        <taxon>Actinomycetes</taxon>
        <taxon>Micrococcales</taxon>
        <taxon>Intrasporangiaceae</taxon>
        <taxon>Humibacillus</taxon>
    </lineage>
</organism>
<evidence type="ECO:0000256" key="2">
    <source>
        <dbReference type="ARBA" id="ARBA00022679"/>
    </source>
</evidence>
<dbReference type="Proteomes" id="UP000320085">
    <property type="component" value="Unassembled WGS sequence"/>
</dbReference>
<evidence type="ECO:0000256" key="3">
    <source>
        <dbReference type="ARBA" id="ARBA00022741"/>
    </source>
</evidence>
<sequence length="285" mass="30171">MRLVKIMSIQSHVAYGHAGNSAAVFPLQRLGHEVYPVLTVTFSNHTGYGETRGPLIAPSDVAEVINGIEDRGAFPTIDAVLSGYLGAEAVANVVLDAVERVKAANPAAIYCCDPVMGDVGRGFFVRPGIPEFMRDHVVPKADIVTPNQFELEHLVGRSVTTQESLLEAAQELRSVGPDVVLVTSALTSDTPEGSIQMACVTGEGSWLVTTPMLPMTVRGGGDVTAAVFLAHLLTDGPQVALARTAATMYAVLERTHAAGSDEMLLVQEQDSIAAPDEVFEIFATS</sequence>